<reference evidence="4" key="1">
    <citation type="journal article" date="2017" name="Genome Biol.">
        <title>Comparative genomics reveals high biological diversity and specific adaptations in the industrially and medically important fungal genus Aspergillus.</title>
        <authorList>
            <person name="de Vries R.P."/>
            <person name="Riley R."/>
            <person name="Wiebenga A."/>
            <person name="Aguilar-Osorio G."/>
            <person name="Amillis S."/>
            <person name="Uchima C.A."/>
            <person name="Anderluh G."/>
            <person name="Asadollahi M."/>
            <person name="Askin M."/>
            <person name="Barry K."/>
            <person name="Battaglia E."/>
            <person name="Bayram O."/>
            <person name="Benocci T."/>
            <person name="Braus-Stromeyer S.A."/>
            <person name="Caldana C."/>
            <person name="Canovas D."/>
            <person name="Cerqueira G.C."/>
            <person name="Chen F."/>
            <person name="Chen W."/>
            <person name="Choi C."/>
            <person name="Clum A."/>
            <person name="Dos Santos R.A."/>
            <person name="Damasio A.R."/>
            <person name="Diallinas G."/>
            <person name="Emri T."/>
            <person name="Fekete E."/>
            <person name="Flipphi M."/>
            <person name="Freyberg S."/>
            <person name="Gallo A."/>
            <person name="Gournas C."/>
            <person name="Habgood R."/>
            <person name="Hainaut M."/>
            <person name="Harispe M.L."/>
            <person name="Henrissat B."/>
            <person name="Hilden K.S."/>
            <person name="Hope R."/>
            <person name="Hossain A."/>
            <person name="Karabika E."/>
            <person name="Karaffa L."/>
            <person name="Karanyi Z."/>
            <person name="Krasevec N."/>
            <person name="Kuo A."/>
            <person name="Kusch H."/>
            <person name="LaButti K."/>
            <person name="Lagendijk E.L."/>
            <person name="Lapidus A."/>
            <person name="Levasseur A."/>
            <person name="Lindquist E."/>
            <person name="Lipzen A."/>
            <person name="Logrieco A.F."/>
            <person name="MacCabe A."/>
            <person name="Maekelae M.R."/>
            <person name="Malavazi I."/>
            <person name="Melin P."/>
            <person name="Meyer V."/>
            <person name="Mielnichuk N."/>
            <person name="Miskei M."/>
            <person name="Molnar A.P."/>
            <person name="Mule G."/>
            <person name="Ngan C.Y."/>
            <person name="Orejas M."/>
            <person name="Orosz E."/>
            <person name="Ouedraogo J.P."/>
            <person name="Overkamp K.M."/>
            <person name="Park H.-S."/>
            <person name="Perrone G."/>
            <person name="Piumi F."/>
            <person name="Punt P.J."/>
            <person name="Ram A.F."/>
            <person name="Ramon A."/>
            <person name="Rauscher S."/>
            <person name="Record E."/>
            <person name="Riano-Pachon D.M."/>
            <person name="Robert V."/>
            <person name="Roehrig J."/>
            <person name="Ruller R."/>
            <person name="Salamov A."/>
            <person name="Salih N.S."/>
            <person name="Samson R.A."/>
            <person name="Sandor E."/>
            <person name="Sanguinetti M."/>
            <person name="Schuetze T."/>
            <person name="Sepcic K."/>
            <person name="Shelest E."/>
            <person name="Sherlock G."/>
            <person name="Sophianopoulou V."/>
            <person name="Squina F.M."/>
            <person name="Sun H."/>
            <person name="Susca A."/>
            <person name="Todd R.B."/>
            <person name="Tsang A."/>
            <person name="Unkles S.E."/>
            <person name="van de Wiele N."/>
            <person name="van Rossen-Uffink D."/>
            <person name="Oliveira J.V."/>
            <person name="Vesth T.C."/>
            <person name="Visser J."/>
            <person name="Yu J.-H."/>
            <person name="Zhou M."/>
            <person name="Andersen M.R."/>
            <person name="Archer D.B."/>
            <person name="Baker S.E."/>
            <person name="Benoit I."/>
            <person name="Brakhage A.A."/>
            <person name="Braus G.H."/>
            <person name="Fischer R."/>
            <person name="Frisvad J.C."/>
            <person name="Goldman G.H."/>
            <person name="Houbraken J."/>
            <person name="Oakley B."/>
            <person name="Pocsi I."/>
            <person name="Scazzocchio C."/>
            <person name="Seiboth B."/>
            <person name="vanKuyk P.A."/>
            <person name="Wortman J."/>
            <person name="Dyer P.S."/>
            <person name="Grigoriev I.V."/>
        </authorList>
    </citation>
    <scope>NUCLEOTIDE SEQUENCE [LARGE SCALE GENOMIC DNA]</scope>
    <source>
        <strain evidence="4">ATCC 16872 / CBS 172.66 / WB 5094</strain>
    </source>
</reference>
<feature type="compositionally biased region" description="Low complexity" evidence="2">
    <location>
        <begin position="126"/>
        <end position="136"/>
    </location>
</feature>
<comment type="similarity">
    <text evidence="1">Belongs to the Cyclase 1 superfamily.</text>
</comment>
<feature type="region of interest" description="Disordered" evidence="2">
    <location>
        <begin position="582"/>
        <end position="608"/>
    </location>
</feature>
<accession>A0A1L9WVA2</accession>
<dbReference type="RefSeq" id="XP_020056536.1">
    <property type="nucleotide sequence ID" value="XM_020199408.1"/>
</dbReference>
<evidence type="ECO:0000256" key="1">
    <source>
        <dbReference type="ARBA" id="ARBA00007865"/>
    </source>
</evidence>
<feature type="region of interest" description="Disordered" evidence="2">
    <location>
        <begin position="97"/>
        <end position="141"/>
    </location>
</feature>
<dbReference type="PANTHER" id="PTHR34861">
    <property type="match status" value="1"/>
</dbReference>
<dbReference type="OrthoDB" id="5396at2759"/>
<dbReference type="OMA" id="ITIANEC"/>
<dbReference type="Gene3D" id="3.10.129.10">
    <property type="entry name" value="Hotdog Thioesterase"/>
    <property type="match status" value="1"/>
</dbReference>
<dbReference type="InterPro" id="IPR007325">
    <property type="entry name" value="KFase/CYL"/>
</dbReference>
<gene>
    <name evidence="3" type="ORF">ASPACDRAFT_2630</name>
</gene>
<name>A0A1L9WVA2_ASPA1</name>
<dbReference type="CDD" id="cd00586">
    <property type="entry name" value="4HBT"/>
    <property type="match status" value="1"/>
</dbReference>
<protein>
    <submittedName>
        <fullName evidence="3">Uncharacterized protein</fullName>
    </submittedName>
</protein>
<keyword evidence="4" id="KW-1185">Reference proteome</keyword>
<dbReference type="SUPFAM" id="SSF102198">
    <property type="entry name" value="Putative cyclase"/>
    <property type="match status" value="1"/>
</dbReference>
<dbReference type="Pfam" id="PF04199">
    <property type="entry name" value="Cyclase"/>
    <property type="match status" value="1"/>
</dbReference>
<dbReference type="GO" id="GO:0019441">
    <property type="term" value="P:L-tryptophan catabolic process to kynurenine"/>
    <property type="evidence" value="ECO:0007669"/>
    <property type="project" value="InterPro"/>
</dbReference>
<dbReference type="Pfam" id="PF13279">
    <property type="entry name" value="4HBT_2"/>
    <property type="match status" value="1"/>
</dbReference>
<sequence>MSEFNIPEKYDDLPDKRRYWPAAPGSREEGLGMLRLLTPEVVANAAQTQIRTGERVCLNWDLEKLNPPGFKRKPFEHKVKWVAEGVAFDDEYHFNPQQSSQWDGLRHHSAPPPPPPPAGTEEDSSSRTTSTTNTTTGRANEQVFYGGTTAAEILDPKSARIGIGHWAKEGIAGRGVLIDYCSWAREQRGVTVDALSRHEISLDEVQTIARDCGIEFQRGDIFFLRVGLPATWDAMGDEQRAAYSRQPTPQHAGLEQSERVLRFLWDHHFAAVASDAVSFEVYPPLRPEWDLHHYLLAGWGLPIGEMFDLDGLAEMCRRLGRWTFFVSSSPLNCAQGVNMASLSTLSHLLQECISSLLTWKALALFLALINLKNLPLVWHARLAHHLYRNIRRTPQDPHHPASTHPPPHATHPIFLPLTISSRTPILETDYNFHKSNSTYFSDLDIARTALATRIFTPGSRIVNRELDAEAAAASSASASSGGKEKKQGPKGGSKLGLYIALGSVFCSFKREIKPFERYEITSRVISWDEKWVYMISYFVRPQAGKKGRLLATALSKYVVKKGRVTVPPERVLRTSGFLPERPVGSVGSGSLTPGESGSGSGSGSEEGQLLDEGITATGTATGVDAAVVREVLLDAGNGDEAAKEEQRERNVHSWNEEDWPWERIEEERLRGLKVVEGYARLDAKL</sequence>
<dbReference type="EMBL" id="KV878976">
    <property type="protein sequence ID" value="OJK00197.1"/>
    <property type="molecule type" value="Genomic_DNA"/>
</dbReference>
<evidence type="ECO:0000313" key="4">
    <source>
        <dbReference type="Proteomes" id="UP000184546"/>
    </source>
</evidence>
<evidence type="ECO:0000256" key="2">
    <source>
        <dbReference type="SAM" id="MobiDB-lite"/>
    </source>
</evidence>
<dbReference type="AlphaFoldDB" id="A0A1L9WVA2"/>
<dbReference type="GO" id="GO:0004061">
    <property type="term" value="F:arylformamidase activity"/>
    <property type="evidence" value="ECO:0007669"/>
    <property type="project" value="InterPro"/>
</dbReference>
<dbReference type="VEuPathDB" id="FungiDB:ASPACDRAFT_2630"/>
<dbReference type="GeneID" id="30973222"/>
<proteinExistence type="inferred from homology"/>
<dbReference type="InterPro" id="IPR029069">
    <property type="entry name" value="HotDog_dom_sf"/>
</dbReference>
<dbReference type="Proteomes" id="UP000184546">
    <property type="component" value="Unassembled WGS sequence"/>
</dbReference>
<dbReference type="Gene3D" id="3.50.30.50">
    <property type="entry name" value="Putative cyclase"/>
    <property type="match status" value="1"/>
</dbReference>
<feature type="non-terminal residue" evidence="3">
    <location>
        <position position="685"/>
    </location>
</feature>
<dbReference type="PANTHER" id="PTHR34861:SF9">
    <property type="entry name" value="CYCLASE"/>
    <property type="match status" value="1"/>
</dbReference>
<organism evidence="3 4">
    <name type="scientific">Aspergillus aculeatus (strain ATCC 16872 / CBS 172.66 / WB 5094)</name>
    <dbReference type="NCBI Taxonomy" id="690307"/>
    <lineage>
        <taxon>Eukaryota</taxon>
        <taxon>Fungi</taxon>
        <taxon>Dikarya</taxon>
        <taxon>Ascomycota</taxon>
        <taxon>Pezizomycotina</taxon>
        <taxon>Eurotiomycetes</taxon>
        <taxon>Eurotiomycetidae</taxon>
        <taxon>Eurotiales</taxon>
        <taxon>Aspergillaceae</taxon>
        <taxon>Aspergillus</taxon>
        <taxon>Aspergillus subgen. Circumdati</taxon>
    </lineage>
</organism>
<evidence type="ECO:0000313" key="3">
    <source>
        <dbReference type="EMBL" id="OJK00197.1"/>
    </source>
</evidence>
<dbReference type="InterPro" id="IPR037175">
    <property type="entry name" value="KFase_sf"/>
</dbReference>
<dbReference type="SUPFAM" id="SSF54637">
    <property type="entry name" value="Thioesterase/thiol ester dehydrase-isomerase"/>
    <property type="match status" value="1"/>
</dbReference>